<name>A0ABV1KEX3_9PSEU</name>
<gene>
    <name evidence="2" type="ORF">WIS52_21270</name>
</gene>
<dbReference type="Pfam" id="PF12697">
    <property type="entry name" value="Abhydrolase_6"/>
    <property type="match status" value="1"/>
</dbReference>
<dbReference type="PANTHER" id="PTHR43194">
    <property type="entry name" value="HYDROLASE ALPHA/BETA FOLD FAMILY"/>
    <property type="match status" value="1"/>
</dbReference>
<comment type="caution">
    <text evidence="2">The sequence shown here is derived from an EMBL/GenBank/DDBJ whole genome shotgun (WGS) entry which is preliminary data.</text>
</comment>
<organism evidence="2 3">
    <name type="scientific">Pseudonocardia nematodicida</name>
    <dbReference type="NCBI Taxonomy" id="1206997"/>
    <lineage>
        <taxon>Bacteria</taxon>
        <taxon>Bacillati</taxon>
        <taxon>Actinomycetota</taxon>
        <taxon>Actinomycetes</taxon>
        <taxon>Pseudonocardiales</taxon>
        <taxon>Pseudonocardiaceae</taxon>
        <taxon>Pseudonocardia</taxon>
    </lineage>
</organism>
<accession>A0ABV1KEX3</accession>
<dbReference type="SUPFAM" id="SSF53474">
    <property type="entry name" value="alpha/beta-Hydrolases"/>
    <property type="match status" value="1"/>
</dbReference>
<reference evidence="2 3" key="1">
    <citation type="submission" date="2024-03" db="EMBL/GenBank/DDBJ databases">
        <title>Draft genome sequence of Pseudonocardia nematodicida JCM 31783.</title>
        <authorList>
            <person name="Butdee W."/>
            <person name="Duangmal K."/>
        </authorList>
    </citation>
    <scope>NUCLEOTIDE SEQUENCE [LARGE SCALE GENOMIC DNA]</scope>
    <source>
        <strain evidence="2 3">JCM 31783</strain>
    </source>
</reference>
<dbReference type="EMBL" id="JBEDNQ010000009">
    <property type="protein sequence ID" value="MEQ3553005.1"/>
    <property type="molecule type" value="Genomic_DNA"/>
</dbReference>
<dbReference type="InterPro" id="IPR029058">
    <property type="entry name" value="AB_hydrolase_fold"/>
</dbReference>
<keyword evidence="3" id="KW-1185">Reference proteome</keyword>
<dbReference type="RefSeq" id="WP_349300075.1">
    <property type="nucleotide sequence ID" value="NZ_JBEDNQ010000009.1"/>
</dbReference>
<dbReference type="InterPro" id="IPR000073">
    <property type="entry name" value="AB_hydrolase_1"/>
</dbReference>
<dbReference type="Proteomes" id="UP001494902">
    <property type="component" value="Unassembled WGS sequence"/>
</dbReference>
<dbReference type="InterPro" id="IPR050228">
    <property type="entry name" value="Carboxylesterase_BioH"/>
</dbReference>
<evidence type="ECO:0000259" key="1">
    <source>
        <dbReference type="Pfam" id="PF12697"/>
    </source>
</evidence>
<evidence type="ECO:0000313" key="3">
    <source>
        <dbReference type="Proteomes" id="UP001494902"/>
    </source>
</evidence>
<dbReference type="Gene3D" id="3.40.50.1820">
    <property type="entry name" value="alpha/beta hydrolase"/>
    <property type="match status" value="1"/>
</dbReference>
<feature type="domain" description="AB hydrolase-1" evidence="1">
    <location>
        <begin position="48"/>
        <end position="272"/>
    </location>
</feature>
<sequence length="284" mass="30195">MTGTLTTRAVRQDALADLADVPATSRWVRRGDLRLHLLDYGGDRTPALVLPGITSPAITMDFVARELTDLCRPIVLDVRGRGLSDSGDSWTLDDYAGDVLAVLDGLGLGENSVLIGHSMGARIAALAATRRALRGTVLVDPPLSGPGRGTYPTTLEAFLGQLHEAQRGTDADEVARAWPRWPRTEQALRARWLSSCDEAAIRATHAGFESEDFFDAWGSVPAPTTVIHGVDSPVVTAEGAAEIAAAHPDADLVGVPATGHMVFWDDPVGALAVLREVLLPLTRS</sequence>
<dbReference type="PANTHER" id="PTHR43194:SF2">
    <property type="entry name" value="PEROXISOMAL MEMBRANE PROTEIN LPX1"/>
    <property type="match status" value="1"/>
</dbReference>
<proteinExistence type="predicted"/>
<protein>
    <submittedName>
        <fullName evidence="2">Alpha/beta hydrolase</fullName>
    </submittedName>
</protein>
<dbReference type="GO" id="GO:0016787">
    <property type="term" value="F:hydrolase activity"/>
    <property type="evidence" value="ECO:0007669"/>
    <property type="project" value="UniProtKB-KW"/>
</dbReference>
<keyword evidence="2" id="KW-0378">Hydrolase</keyword>
<evidence type="ECO:0000313" key="2">
    <source>
        <dbReference type="EMBL" id="MEQ3553005.1"/>
    </source>
</evidence>